<reference evidence="4 5" key="1">
    <citation type="submission" date="2020-10" db="EMBL/GenBank/DDBJ databases">
        <title>Wide distribution of Phycisphaera-like planctomycetes from WD2101 soil group in peatlands and genome analysis of the first cultivated representative.</title>
        <authorList>
            <person name="Dedysh S.N."/>
            <person name="Beletsky A.V."/>
            <person name="Ivanova A."/>
            <person name="Kulichevskaya I.S."/>
            <person name="Suzina N.E."/>
            <person name="Philippov D.A."/>
            <person name="Rakitin A.L."/>
            <person name="Mardanov A.V."/>
            <person name="Ravin N.V."/>
        </authorList>
    </citation>
    <scope>NUCLEOTIDE SEQUENCE [LARGE SCALE GENOMIC DNA]</scope>
    <source>
        <strain evidence="4 5">M1803</strain>
    </source>
</reference>
<evidence type="ECO:0000313" key="4">
    <source>
        <dbReference type="EMBL" id="QOV90168.1"/>
    </source>
</evidence>
<dbReference type="NCBIfam" id="TIGR02601">
    <property type="entry name" value="autotrns_rpt"/>
    <property type="match status" value="9"/>
</dbReference>
<dbReference type="KEGG" id="hbs:IPV69_01980"/>
<keyword evidence="2" id="KW-1133">Transmembrane helix</keyword>
<feature type="transmembrane region" description="Helical" evidence="2">
    <location>
        <begin position="3397"/>
        <end position="3419"/>
    </location>
</feature>
<proteinExistence type="predicted"/>
<keyword evidence="5" id="KW-1185">Reference proteome</keyword>
<dbReference type="EMBL" id="CP063458">
    <property type="protein sequence ID" value="QOV90168.1"/>
    <property type="molecule type" value="Genomic_DNA"/>
</dbReference>
<gene>
    <name evidence="4" type="ORF">IPV69_01980</name>
</gene>
<protein>
    <submittedName>
        <fullName evidence="4">Autotransporter-associated beta strand repeat-containing protein</fullName>
    </submittedName>
</protein>
<dbReference type="InterPro" id="IPR011050">
    <property type="entry name" value="Pectin_lyase_fold/virulence"/>
</dbReference>
<dbReference type="SUPFAM" id="SSF51126">
    <property type="entry name" value="Pectin lyase-like"/>
    <property type="match status" value="1"/>
</dbReference>
<dbReference type="Pfam" id="PF12951">
    <property type="entry name" value="PATR"/>
    <property type="match status" value="14"/>
</dbReference>
<keyword evidence="1 3" id="KW-0732">Signal</keyword>
<feature type="chain" id="PRO_5034990685" evidence="3">
    <location>
        <begin position="23"/>
        <end position="3428"/>
    </location>
</feature>
<name>A0A7M2WXA6_9BACT</name>
<dbReference type="Proteomes" id="UP000593765">
    <property type="component" value="Chromosome"/>
</dbReference>
<organism evidence="4 5">
    <name type="scientific">Humisphaera borealis</name>
    <dbReference type="NCBI Taxonomy" id="2807512"/>
    <lineage>
        <taxon>Bacteria</taxon>
        <taxon>Pseudomonadati</taxon>
        <taxon>Planctomycetota</taxon>
        <taxon>Phycisphaerae</taxon>
        <taxon>Tepidisphaerales</taxon>
        <taxon>Tepidisphaeraceae</taxon>
        <taxon>Humisphaera</taxon>
    </lineage>
</organism>
<evidence type="ECO:0000256" key="1">
    <source>
        <dbReference type="ARBA" id="ARBA00022729"/>
    </source>
</evidence>
<dbReference type="RefSeq" id="WP_206293240.1">
    <property type="nucleotide sequence ID" value="NZ_CP063458.1"/>
</dbReference>
<feature type="signal peptide" evidence="3">
    <location>
        <begin position="1"/>
        <end position="22"/>
    </location>
</feature>
<keyword evidence="2" id="KW-0812">Transmembrane</keyword>
<evidence type="ECO:0000256" key="2">
    <source>
        <dbReference type="SAM" id="Phobius"/>
    </source>
</evidence>
<keyword evidence="2" id="KW-0472">Membrane</keyword>
<accession>A0A7M2WXA6</accession>
<dbReference type="InterPro" id="IPR013425">
    <property type="entry name" value="Autotrns_rpt"/>
</dbReference>
<evidence type="ECO:0000313" key="5">
    <source>
        <dbReference type="Proteomes" id="UP000593765"/>
    </source>
</evidence>
<evidence type="ECO:0000256" key="3">
    <source>
        <dbReference type="SAM" id="SignalP"/>
    </source>
</evidence>
<sequence>MRSVLAAAVSGAVVFSGVSASADPDLQWWDSTGVVSNGVIDNGSGFWNLLPGNTNWVDFDGTGNRVYNNTGTILGDTTGSDVFFGQGTGGAAGTVTLNAGTTINVNTLNFDDRPNYVIAGATSSDKLKLNSITPNVFANVDATISVTLTGTVGLGKYGIGTLSLTGTNEFAGGILVEEGTLAASSDAAFGAVSNQIVLNDVLAATSGAGLRGIATFSTGRTIRLEAVNNAVEASAGNVMTLTSPFTFSAASNTLTKNNNGVVEITASNAAMTGAITVSGGGLRLSNNLAAGTGAIAVSPGAASAGAALQLANNVTISNPLNLQGVNNVSFGGINFGGQLQSVSGTNTYSGQITQNFDAAIGADAGSTLNITGGIVNSTATTRTLFFTGGGNVNISGTALAGAAGGFFSIQKYGSGTLTIQNANTVALSDATGLRVNAGKLALAGAGTFTGSPTIGVVVQSTGTLELDNSTTNQANRLGGRPITIANGTLNLIGSASAASSETFGAPTFNRGYSIVNVTGGAGQTTSLTFTAAANNPATSQNSGTAPSGASVLFRAVPGAGGSAAINSTAGGFTFVGQTGGIGTNNKGILPWALFDNTAGGTGLSFATADASVGVLRALNPTTEMATNAATANANLNLTAAGPLVVGATAGFNANSITFSGGANLTIGNPGTLQTLTSSSGGILVRDGSSTISGGVMAQTSGAVPFNVWTLGNLTISSLLNGGNGTASGNIGFVKAGVGTLTLSTPQSAIAGLATGVNSMSGQLVVNAGTLVLNGGKNTIQANNFLSVMVNGTVDLGGNSQQVRGLFSDGNITGTVATPTGGTITSSVGTGNLVINQDNNARGWAGTISGSVNVTRSGESTLSIHTPQTYTGATLLNGNTTLLRDFGAITSSSAVAVQYATLTLDNGANPGTAGNPINSTTNIADRIGDPIPITLRGGTFNYIGRAQTNSTETIGNVTFADGLNQMLNAVGGTGFNSAVLSAGNLFRAAGSTGVVRFQGSNGQLGNTPRLTFATINGVSTATAGGGLTNNIIGAWAIQDREWASHIPTLGIGQLNAAGFPGYATTTANTAAVTDNIRYNTNGTANPALLTANRTMNTFAGNFSATSTLDLGGFTLTARGGGVIISQSGDNTTTLVQNGSITSGLAGTGGDLFLYPLTYGGTARRIFLDANIVNNGTGAVRLIRSGDSSTFFTIRSTGNNYTGGTVLNGSTTYLDAASGTPIPTGLVPANGLILNGATLTLVNRATQIGAGNVVTLNGNSVVNLYGNNTLAGLVFNNSGGGVTNPTVQSFSIGASTTTTGGSAAPGGATGVLTVGSSGITATSSNVTSTNIVVGRVDFGTAPNTVNVDTINANGVNDIAPLQAALALQSVIGTTGGINKTGAGVLQFNAQSIYTGPTNVNSGGVRIGVTNGGSRLSLLTLGSGTRLDLANASTTWGSLTGSGTVFSNTGTPTLTVGFDNTSTSFAGQFSRFNDATPNGVGLTKIGTGTLTITSAQSPVNGSSGTVTVNGGGLTYSGDGAPFPSLATTVAAGSAVTFNVNTAGTLTLASTATTTTNRLGLSTAGTFNLQGGTLVLNGVASANTVETISTLGVQNGGGLINLAPAAGSQLNLVVGTLAAVNSTGSGVIQKLANTTPANGNATLAVTTPNLPGSQGTGVAGSTSIAIRPDILADALANGSGTGFLAREGATNFYRPLASSELNKTPATWATIENAGIESSSQTIATNTVANSLTSLGSATLGAPAATATAFGRFGPNATPLQLQLNAGGLLAVDASTLTLNVGSVNAPAGNALHVHAVGSAAVNVNAYLGIGNTGGMVKSDAGTLTLNNRAFYTGNTSVNGGTLNLSSGVDNTIAVVPGATTPSVSALSINGAAALVDLKNNSQTFGLIQNVNPIAGNAGTITNSGGSIVTLTSATGAGSTFAGQINGNLAFTRSGNSTTTLTGANGYVGATTVRGGTLQLRDSGSIASSPSIALHFGTLNVDNSGLTPSANLNPTRLASNVPIILHGGALTLTGGGSIDTTLSVGTVTVGTGGSTVTVTPQANQGSTAAITIGNLSRTANQSLVNFVGSNGTLGGQGLSLNGRIILTQLNGSGFSSANLVDSLIGGWAIANGSSFATYVDGFGVMEMGSTIAGIAAPAYSGTDFSAATTASSNINDGTSRTLTAGAKSVNSLRMAPGGGQTITLPAATAITFGTGIVTNANQTINVTGTDATSTVSGSGTDLTVFVSQGTTNLNAKVTGTAALVKGGGATLALAPVGAGASNTYTGGTFVQGGTLNLNGAAGIVTVPAAANPANGLVVNNASVTMNANPGQIAATNAITINGGGSVTLANYASATSQTLASLNFDNQGGTANPTFTFGTPTALSTLVLTSANAITANNDSLASTPLITTAAATLSELQLSAAAPVITTTTAVGATNSLNIIARITSAGGAISKTGSGSLTLSGASTFNTGFNLDQGSLIFGATSAGTLPTITNGPVGTGTLSIAGGTTLLSDGTVRTVGNAVVVNGDFTVGGVTAGNSVILSGAVGLGATGRTVTVTSPAVTATLSGALTSTASGTALTKAGVGTLVLSSAANSLNGAGVVVSEGVLKNGVANAIPNASLLTVNAGAVYDLNNFGQALQTLAGGGVVTNSGGTAQTLVVGGASAADVATNATSDFGGVLTNAAQSLNLTKSGIGTLTLSGTASSYTGVTNVAAGTLVVSKLADGGLPSSIGQSTGVAANLVLGNGTTLRYTGAGDSTNRAMTIGTGAFLDASGTGAINLSGTAALTLSGTNTARTLTLTGTNKGTNTLAALIGDNGTGATTLAKTGVGTWILNNATNAYTGPTTISAGSLRVQGTSALGATAGGTTVSNGANLQIDGVNIGTESLTLSGNGILSAGALTGTGIAESAGTITLLTSSSIGSSGTDNLTLSGSVIGTGGLTKAGTGTVTLSGATANTFSGLTAVKSGTLDLNKTAGVNAIVGDGVGSKTTPDVLINGGTLRLVGNNQMADTVFVLMTSGTFDINGKTETIFHFTNSGGVYKSPRGSSLTVLDPTWTGGSNDVLGNDTYGATTDPALEISGGINTIHGDESTGQGAGSITLVSSFIFSGAGNPNLTISGDRFTAARLILNSNVTVNPGTNATITSGPALLDQGPPNHTIIVDPNQTGVIPGKIELGSANRTITVGSGGSLGITAVVQSTGGGLTKDGPGTLTLSAANFYAGPTSITAGTLIANGSITSATASAAGTLAGKGTVTGPVSITAGGAIRPGDPGTGAQTAVLTVGSLSMANSTAAVLGVNVNGLVPGSGYDQIALPNSPGSTVTLTGASLAVNLGTLLSGNGSERFYIVNNASSTANTVTGGFASVIVEPNPAFGVTTGANLNSPVASTRLPGGFDFTDANTGFVYTLLYNVDSTTNNLTVGSGNDVLLSIVPEPSALGLAAMAGVGLLRRRRRTSRR</sequence>